<evidence type="ECO:0000256" key="18">
    <source>
        <dbReference type="ARBA" id="ARBA00022990"/>
    </source>
</evidence>
<keyword evidence="25" id="KW-0175">Coiled coil</keyword>
<evidence type="ECO:0000256" key="12">
    <source>
        <dbReference type="ARBA" id="ARBA00022737"/>
    </source>
</evidence>
<dbReference type="SUPFAM" id="SSF90257">
    <property type="entry name" value="Myosin rod fragments"/>
    <property type="match status" value="1"/>
</dbReference>
<dbReference type="Gene3D" id="1.10.238.10">
    <property type="entry name" value="EF-hand"/>
    <property type="match status" value="3"/>
</dbReference>
<evidence type="ECO:0000256" key="9">
    <source>
        <dbReference type="ARBA" id="ARBA00022553"/>
    </source>
</evidence>
<evidence type="ECO:0000256" key="17">
    <source>
        <dbReference type="ARBA" id="ARBA00022927"/>
    </source>
</evidence>
<evidence type="ECO:0000256" key="6">
    <source>
        <dbReference type="ARBA" id="ARBA00022448"/>
    </source>
</evidence>
<evidence type="ECO:0000256" key="14">
    <source>
        <dbReference type="ARBA" id="ARBA00022803"/>
    </source>
</evidence>
<dbReference type="GO" id="GO:0006897">
    <property type="term" value="P:endocytosis"/>
    <property type="evidence" value="ECO:0007669"/>
    <property type="project" value="UniProtKB-KW"/>
</dbReference>
<keyword evidence="12" id="KW-0677">Repeat</keyword>
<evidence type="ECO:0000256" key="24">
    <source>
        <dbReference type="ARBA" id="ARBA00083202"/>
    </source>
</evidence>
<keyword evidence="19" id="KW-0729">SH3-binding</keyword>
<comment type="function">
    <text evidence="22">Involved in cell growth regulation. May be involved in the regulation of mitogenic signals and control of cell proliferation. Involved in the internalization of ligand-inducible receptors of the receptor tyrosine kinase (RTK) type, in particular EGFR. Plays a role in the assembly of clathrin-coated pits (CCPs). Acts as a clathrin adapter required for post-Golgi trafficking. Seems to be involved in CCPs maturation including invagination or budding. Involved in endocytosis of integrin beta-1 (ITGB1) and transferrin receptor (TFR); internalization of ITGB1 as DAB2-dependent cargo but not TFR seems to require association with DAB2.</text>
</comment>
<dbReference type="CDD" id="cd00052">
    <property type="entry name" value="EH"/>
    <property type="match status" value="3"/>
</dbReference>
<evidence type="ECO:0000256" key="26">
    <source>
        <dbReference type="SAM" id="MobiDB-lite"/>
    </source>
</evidence>
<feature type="domain" description="EH" evidence="27">
    <location>
        <begin position="224"/>
        <end position="314"/>
    </location>
</feature>
<dbReference type="GO" id="GO:0005509">
    <property type="term" value="F:calcium ion binding"/>
    <property type="evidence" value="ECO:0007669"/>
    <property type="project" value="InterPro"/>
</dbReference>
<evidence type="ECO:0000256" key="11">
    <source>
        <dbReference type="ARBA" id="ARBA00022723"/>
    </source>
</evidence>
<organism evidence="29 30">
    <name type="scientific">Bos mutus</name>
    <name type="common">wild yak</name>
    <dbReference type="NCBI Taxonomy" id="72004"/>
    <lineage>
        <taxon>Eukaryota</taxon>
        <taxon>Metazoa</taxon>
        <taxon>Chordata</taxon>
        <taxon>Craniata</taxon>
        <taxon>Vertebrata</taxon>
        <taxon>Euteleostomi</taxon>
        <taxon>Mammalia</taxon>
        <taxon>Eutheria</taxon>
        <taxon>Laurasiatheria</taxon>
        <taxon>Artiodactyla</taxon>
        <taxon>Ruminantia</taxon>
        <taxon>Pecora</taxon>
        <taxon>Bovidae</taxon>
        <taxon>Bovinae</taxon>
        <taxon>Bos</taxon>
    </lineage>
</organism>
<reference evidence="29" key="1">
    <citation type="submission" date="2019-10" db="EMBL/GenBank/DDBJ databases">
        <title>The sequence and de novo assembly of the wild yak genome.</title>
        <authorList>
            <person name="Liu Y."/>
        </authorList>
    </citation>
    <scope>NUCLEOTIDE SEQUENCE [LARGE SCALE GENOMIC DNA]</scope>
    <source>
        <strain evidence="29">WY2019</strain>
    </source>
</reference>
<dbReference type="Gene3D" id="1.10.287.1490">
    <property type="match status" value="1"/>
</dbReference>
<evidence type="ECO:0000256" key="21">
    <source>
        <dbReference type="ARBA" id="ARBA00023176"/>
    </source>
</evidence>
<dbReference type="EMBL" id="VBQZ03000137">
    <property type="protein sequence ID" value="MXQ95504.1"/>
    <property type="molecule type" value="Genomic_DNA"/>
</dbReference>
<dbReference type="InterPro" id="IPR000261">
    <property type="entry name" value="EH_dom"/>
</dbReference>
<feature type="compositionally biased region" description="Polar residues" evidence="26">
    <location>
        <begin position="535"/>
        <end position="550"/>
    </location>
</feature>
<keyword evidence="16" id="KW-0832">Ubl conjugation</keyword>
<dbReference type="PANTHER" id="PTHR31859">
    <property type="entry name" value="TETRATRICOPEPTIDE REPEAT PROTEIN 39 FAMILY MEMBER"/>
    <property type="match status" value="1"/>
</dbReference>
<evidence type="ECO:0000256" key="5">
    <source>
        <dbReference type="ARBA" id="ARBA00006400"/>
    </source>
</evidence>
<evidence type="ECO:0000256" key="19">
    <source>
        <dbReference type="ARBA" id="ARBA00023036"/>
    </source>
</evidence>
<evidence type="ECO:0000313" key="29">
    <source>
        <dbReference type="EMBL" id="MXQ95504.1"/>
    </source>
</evidence>
<keyword evidence="13" id="KW-0967">Endosome</keyword>
<dbReference type="InterPro" id="IPR018247">
    <property type="entry name" value="EF_Hand_1_Ca_BS"/>
</dbReference>
<feature type="domain" description="EH" evidence="27">
    <location>
        <begin position="128"/>
        <end position="216"/>
    </location>
</feature>
<evidence type="ECO:0000256" key="2">
    <source>
        <dbReference type="ARBA" id="ARBA00004469"/>
    </source>
</evidence>
<keyword evidence="10" id="KW-0254">Endocytosis</keyword>
<name>A0A6B0S5D7_9CETA</name>
<feature type="coiled-coil region" evidence="25">
    <location>
        <begin position="335"/>
        <end position="502"/>
    </location>
</feature>
<evidence type="ECO:0000256" key="23">
    <source>
        <dbReference type="ARBA" id="ARBA00068648"/>
    </source>
</evidence>
<evidence type="ECO:0000256" key="15">
    <source>
        <dbReference type="ARBA" id="ARBA00022837"/>
    </source>
</evidence>
<dbReference type="Pfam" id="PF10300">
    <property type="entry name" value="Iml2-TPR_39"/>
    <property type="match status" value="1"/>
</dbReference>
<comment type="caution">
    <text evidence="29">The sequence shown here is derived from an EMBL/GenBank/DDBJ whole genome shotgun (WGS) entry which is preliminary data.</text>
</comment>
<evidence type="ECO:0000256" key="7">
    <source>
        <dbReference type="ARBA" id="ARBA00022475"/>
    </source>
</evidence>
<evidence type="ECO:0000313" key="30">
    <source>
        <dbReference type="Proteomes" id="UP000322234"/>
    </source>
</evidence>
<evidence type="ECO:0000256" key="4">
    <source>
        <dbReference type="ARBA" id="ARBA00004600"/>
    </source>
</evidence>
<evidence type="ECO:0000259" key="27">
    <source>
        <dbReference type="PROSITE" id="PS50031"/>
    </source>
</evidence>
<feature type="domain" description="EH" evidence="27">
    <location>
        <begin position="15"/>
        <end position="104"/>
    </location>
</feature>
<comment type="similarity">
    <text evidence="5">Belongs to the TTC39 family.</text>
</comment>
<dbReference type="InterPro" id="IPR019734">
    <property type="entry name" value="TPR_rpt"/>
</dbReference>
<dbReference type="InterPro" id="IPR011990">
    <property type="entry name" value="TPR-like_helical_dom_sf"/>
</dbReference>
<keyword evidence="20" id="KW-0472">Membrane</keyword>
<accession>A0A6B0S5D7</accession>
<dbReference type="GO" id="GO:0005886">
    <property type="term" value="C:plasma membrane"/>
    <property type="evidence" value="ECO:0007669"/>
    <property type="project" value="UniProtKB-SubCell"/>
</dbReference>
<keyword evidence="15" id="KW-0106">Calcium</keyword>
<dbReference type="InterPro" id="IPR002048">
    <property type="entry name" value="EF_hand_dom"/>
</dbReference>
<evidence type="ECO:0000256" key="25">
    <source>
        <dbReference type="SAM" id="Coils"/>
    </source>
</evidence>
<dbReference type="PROSITE" id="PS50031">
    <property type="entry name" value="EH"/>
    <property type="match status" value="3"/>
</dbReference>
<dbReference type="PANTHER" id="PTHR31859:SF3">
    <property type="entry name" value="TETRATRICOPEPTIDE REPEAT PROTEIN 39A"/>
    <property type="match status" value="1"/>
</dbReference>
<dbReference type="SUPFAM" id="SSF81901">
    <property type="entry name" value="HCP-like"/>
    <property type="match status" value="1"/>
</dbReference>
<evidence type="ECO:0000256" key="3">
    <source>
        <dbReference type="ARBA" id="ARBA00004496"/>
    </source>
</evidence>
<dbReference type="SMART" id="SM00028">
    <property type="entry name" value="TPR"/>
    <property type="match status" value="3"/>
</dbReference>
<feature type="domain" description="EF-hand" evidence="28">
    <location>
        <begin position="48"/>
        <end position="83"/>
    </location>
</feature>
<comment type="subcellular location">
    <subcellularLocation>
        <location evidence="1">Cell membrane</location>
        <topology evidence="1">Peripheral membrane protein</topology>
        <orientation evidence="1">Cytoplasmic side</orientation>
    </subcellularLocation>
    <subcellularLocation>
        <location evidence="3">Cytoplasm</location>
    </subcellularLocation>
    <subcellularLocation>
        <location evidence="2">Early endosome membrane</location>
        <topology evidence="2">Peripheral membrane protein</topology>
        <orientation evidence="2">Cytoplasmic side</orientation>
    </subcellularLocation>
    <subcellularLocation>
        <location evidence="4">Membrane</location>
        <location evidence="4">Clathrin-coated pit</location>
    </subcellularLocation>
</comment>
<feature type="domain" description="EF-hand" evidence="28">
    <location>
        <begin position="160"/>
        <end position="195"/>
    </location>
</feature>
<dbReference type="SUPFAM" id="SSF47473">
    <property type="entry name" value="EF-hand"/>
    <property type="match status" value="3"/>
</dbReference>
<evidence type="ECO:0000256" key="10">
    <source>
        <dbReference type="ARBA" id="ARBA00022583"/>
    </source>
</evidence>
<dbReference type="FunFam" id="1.10.238.10:FF:000026">
    <property type="entry name" value="Epidermal growth factor receptor pathway substrate 15-like 1"/>
    <property type="match status" value="1"/>
</dbReference>
<dbReference type="GO" id="GO:0017124">
    <property type="term" value="F:SH3 domain binding"/>
    <property type="evidence" value="ECO:0007669"/>
    <property type="project" value="UniProtKB-KW"/>
</dbReference>
<keyword evidence="9" id="KW-0597">Phosphoprotein</keyword>
<evidence type="ECO:0000256" key="1">
    <source>
        <dbReference type="ARBA" id="ARBA00004413"/>
    </source>
</evidence>
<gene>
    <name evidence="29" type="ORF">E5288_WYG003320</name>
</gene>
<dbReference type="InterPro" id="IPR019412">
    <property type="entry name" value="IML2/TPR_39"/>
</dbReference>
<dbReference type="Pfam" id="PF12763">
    <property type="entry name" value="EH"/>
    <property type="match status" value="3"/>
</dbReference>
<keyword evidence="18" id="KW-0007">Acetylation</keyword>
<keyword evidence="11" id="KW-0479">Metal-binding</keyword>
<keyword evidence="7" id="KW-1003">Cell membrane</keyword>
<dbReference type="GO" id="GO:0015031">
    <property type="term" value="P:protein transport"/>
    <property type="evidence" value="ECO:0007669"/>
    <property type="project" value="UniProtKB-KW"/>
</dbReference>
<protein>
    <recommendedName>
        <fullName evidence="23">Epidermal growth factor receptor substrate 15</fullName>
    </recommendedName>
    <alternativeName>
        <fullName evidence="24">Protein AF-1p</fullName>
    </alternativeName>
</protein>
<dbReference type="Proteomes" id="UP000322234">
    <property type="component" value="Unassembled WGS sequence"/>
</dbReference>
<dbReference type="FunFam" id="1.10.238.10:FF:000074">
    <property type="entry name" value="epidermal growth factor receptor substrate 15 isoform X1"/>
    <property type="match status" value="1"/>
</dbReference>
<keyword evidence="30" id="KW-1185">Reference proteome</keyword>
<keyword evidence="14" id="KW-0802">TPR repeat</keyword>
<dbReference type="SMART" id="SM00027">
    <property type="entry name" value="EH"/>
    <property type="match status" value="3"/>
</dbReference>
<evidence type="ECO:0000256" key="16">
    <source>
        <dbReference type="ARBA" id="ARBA00022843"/>
    </source>
</evidence>
<evidence type="ECO:0000256" key="20">
    <source>
        <dbReference type="ARBA" id="ARBA00023136"/>
    </source>
</evidence>
<dbReference type="SMART" id="SM00054">
    <property type="entry name" value="EFh"/>
    <property type="match status" value="4"/>
</dbReference>
<keyword evidence="17" id="KW-0653">Protein transport</keyword>
<dbReference type="GO" id="GO:0005905">
    <property type="term" value="C:clathrin-coated pit"/>
    <property type="evidence" value="ECO:0007669"/>
    <property type="project" value="UniProtKB-SubCell"/>
</dbReference>
<dbReference type="PROSITE" id="PS00018">
    <property type="entry name" value="EF_HAND_1"/>
    <property type="match status" value="2"/>
</dbReference>
<dbReference type="PROSITE" id="PS50222">
    <property type="entry name" value="EF_HAND_2"/>
    <property type="match status" value="3"/>
</dbReference>
<dbReference type="Gene3D" id="1.25.40.10">
    <property type="entry name" value="Tetratricopeptide repeat domain"/>
    <property type="match status" value="1"/>
</dbReference>
<keyword evidence="21" id="KW-0168">Coated pit</keyword>
<dbReference type="InterPro" id="IPR011992">
    <property type="entry name" value="EF-hand-dom_pair"/>
</dbReference>
<feature type="domain" description="EF-hand" evidence="28">
    <location>
        <begin position="223"/>
        <end position="258"/>
    </location>
</feature>
<keyword evidence="6" id="KW-0813">Transport</keyword>
<evidence type="ECO:0000256" key="13">
    <source>
        <dbReference type="ARBA" id="ARBA00022753"/>
    </source>
</evidence>
<sequence length="1330" mass="148869">MAAAAQLSLTQLSSGNPLYEKYYRQVDTGNTGRVLASDAAVFLKKSGLPDLVLGKIWDLADTDGKGILNKQEFFVALRLVACAQNGLEVSLSSLNLAVPPPRFHDTSSPLLISGTSAAELPWAVKPEDKAKYDAIFDSLCPVNGFLSGDKVKPVLLNSKLPVDILGRVWELSDIDHDGMLDRDEFAVAMFLVYCALEKEPVPMSLPPALVPPSKRKTWIVSPAEKAKYDEIFLKTDKDMDGFVSGLEVREIFLKTGLPSALLAHIWALCDTKNCGKLSKDQFALAFHLINQKLIKGIDPPHILTPEMIPPSDRATLQKNIIGSSPVADFSAIKELDTLNNEIVDLQREKNNVEQDLKEKEDAVKQRTSEVQDLQDEVQRENTNLQKLQAQKQQVQELLDGLDEQKAQLEEQLQEVRKKCAEEAQLISSLKAELTSQESQISTYEEELAKAREELSRLQQETAELEESVESGKAQLGPLQQHLQDSQQEISSMQMKLVEMKELENHSNQLNWCSSPHSILVNGATDYCSLSTSSSETANLNEHTEGQSNLESEPIHEESPARSSPEVLPSCVTDENEEVTVAVNEKVCPEFNSDRCSKEEDPFNVETSSLTNPVADSHLDFFQSDPFVGSDPFKDDPFGKIDPFGGDPFKGSDPFASDCFFKQSSTDPFATSSTDPFSEASNSSNTSVEMLKHNDPFAPGGTVVVAASDSATDPFASVFGSESFEDGFADFSTLSKPPVMPMSAALMTLVVNASASCSPQGRPRNTQRTPVSSLHEALDQCMTALDLFLTNQFSEALNYLKPRTKESMYHSLTYATILEMQAMMTFDPQDILLAGNMMKEAQSLCQRHRKKSSVTDSFSSLVHRPTMDQFTEEEIHAEVCYAECLLQRAALTFLQDENMVSFIKGGIKVRNSYQTYKELDSLVQSSQYCKGENHRHFEGGVKLGVGAFNLTLSMLPTRILRLLEFVGFSGNKDYGLLQLEEGASGHSFRAVLCVMLLLCYHTFLTFVLGTGNVNIEEAEKLLRPYLKRYPKGAIFLFFAGRIEVIKGNVDAAIQRFEECCEAQQHWKQFHHMCYWELMWCFTYKAQWKMAYFYADLLSKENSWSKATYIYMKAAYLSMFGKEDYKPFGDDEVELFRAVPGLKLKIAGKSLPTEKFAIRKSRRYLSPKPISLPVPALEMMYIWNGYAVIGKQPELTDGILEIIIKAEEMLEKGPENEYSVDDECLVKLLKGLCLKYLGRVQEAEENFRIISANEKRIKYDHYLIPNALLELALLFMEQGRNEEAVKLLETAKQNYKNYSMESRTHFRIQAATLQAKSSLEKGNRSMVSSVSL</sequence>
<dbReference type="GO" id="GO:0031901">
    <property type="term" value="C:early endosome membrane"/>
    <property type="evidence" value="ECO:0007669"/>
    <property type="project" value="UniProtKB-SubCell"/>
</dbReference>
<feature type="region of interest" description="Disordered" evidence="26">
    <location>
        <begin position="535"/>
        <end position="569"/>
    </location>
</feature>
<dbReference type="FunFam" id="1.10.287.1490:FF:000003">
    <property type="entry name" value="Epidermal growth factor receptor pathway substrate 15"/>
    <property type="match status" value="1"/>
</dbReference>
<evidence type="ECO:0000259" key="28">
    <source>
        <dbReference type="PROSITE" id="PS50222"/>
    </source>
</evidence>
<evidence type="ECO:0000256" key="8">
    <source>
        <dbReference type="ARBA" id="ARBA00022490"/>
    </source>
</evidence>
<keyword evidence="8" id="KW-0963">Cytoplasm</keyword>
<evidence type="ECO:0000256" key="22">
    <source>
        <dbReference type="ARBA" id="ARBA00054390"/>
    </source>
</evidence>
<proteinExistence type="inferred from homology"/>